<dbReference type="VEuPathDB" id="VectorBase:LLONM1_010446"/>
<name>A0A1B0FV64_LUTLO</name>
<dbReference type="Proteomes" id="UP000092461">
    <property type="component" value="Unassembled WGS sequence"/>
</dbReference>
<evidence type="ECO:0000256" key="1">
    <source>
        <dbReference type="SAM" id="MobiDB-lite"/>
    </source>
</evidence>
<reference evidence="2" key="1">
    <citation type="submission" date="2020-05" db="UniProtKB">
        <authorList>
            <consortium name="EnsemblMetazoa"/>
        </authorList>
    </citation>
    <scope>IDENTIFICATION</scope>
    <source>
        <strain evidence="2">Jacobina</strain>
    </source>
</reference>
<evidence type="ECO:0000313" key="3">
    <source>
        <dbReference type="Proteomes" id="UP000092461"/>
    </source>
</evidence>
<sequence>VNKVLQRTRDLIEKPLNDSSADELSKRILDIRERQEDLKKAKTDLSSHCDAVVVTLASLNRTSGSAEAGSGSRDAGDKSGLENGRTPSRESTPKRR</sequence>
<keyword evidence="3" id="KW-1185">Reference proteome</keyword>
<organism evidence="2 3">
    <name type="scientific">Lutzomyia longipalpis</name>
    <name type="common">Sand fly</name>
    <dbReference type="NCBI Taxonomy" id="7200"/>
    <lineage>
        <taxon>Eukaryota</taxon>
        <taxon>Metazoa</taxon>
        <taxon>Ecdysozoa</taxon>
        <taxon>Arthropoda</taxon>
        <taxon>Hexapoda</taxon>
        <taxon>Insecta</taxon>
        <taxon>Pterygota</taxon>
        <taxon>Neoptera</taxon>
        <taxon>Endopterygota</taxon>
        <taxon>Diptera</taxon>
        <taxon>Nematocera</taxon>
        <taxon>Psychodoidea</taxon>
        <taxon>Psychodidae</taxon>
        <taxon>Lutzomyia</taxon>
        <taxon>Lutzomyia</taxon>
    </lineage>
</organism>
<feature type="compositionally biased region" description="Basic and acidic residues" evidence="1">
    <location>
        <begin position="87"/>
        <end position="96"/>
    </location>
</feature>
<dbReference type="EMBL" id="AJWK01010408">
    <property type="status" value="NOT_ANNOTATED_CDS"/>
    <property type="molecule type" value="Genomic_DNA"/>
</dbReference>
<dbReference type="AlphaFoldDB" id="A0A1B0FV64"/>
<accession>A0A1B0FV64</accession>
<proteinExistence type="predicted"/>
<feature type="region of interest" description="Disordered" evidence="1">
    <location>
        <begin position="59"/>
        <end position="96"/>
    </location>
</feature>
<dbReference type="EMBL" id="AJWK01010407">
    <property type="status" value="NOT_ANNOTATED_CDS"/>
    <property type="molecule type" value="Genomic_DNA"/>
</dbReference>
<evidence type="ECO:0000313" key="2">
    <source>
        <dbReference type="EnsemblMetazoa" id="LLOJ003234-PA"/>
    </source>
</evidence>
<dbReference type="VEuPathDB" id="VectorBase:LLOJ003234"/>
<protein>
    <submittedName>
        <fullName evidence="2">Uncharacterized protein</fullName>
    </submittedName>
</protein>
<dbReference type="EnsemblMetazoa" id="LLOJ003234-RA">
    <property type="protein sequence ID" value="LLOJ003234-PA"/>
    <property type="gene ID" value="LLOJ003234"/>
</dbReference>